<proteinExistence type="predicted"/>
<dbReference type="Proteomes" id="UP001232343">
    <property type="component" value="Unassembled WGS sequence"/>
</dbReference>
<dbReference type="EMBL" id="JAUSUO010000010">
    <property type="protein sequence ID" value="MDQ0344575.1"/>
    <property type="molecule type" value="Genomic_DNA"/>
</dbReference>
<feature type="transmembrane region" description="Helical" evidence="1">
    <location>
        <begin position="40"/>
        <end position="61"/>
    </location>
</feature>
<organism evidence="2 3">
    <name type="scientific">Lederbergia wuyishanensis</name>
    <dbReference type="NCBI Taxonomy" id="1347903"/>
    <lineage>
        <taxon>Bacteria</taxon>
        <taxon>Bacillati</taxon>
        <taxon>Bacillota</taxon>
        <taxon>Bacilli</taxon>
        <taxon>Bacillales</taxon>
        <taxon>Bacillaceae</taxon>
        <taxon>Lederbergia</taxon>
    </lineage>
</organism>
<keyword evidence="1" id="KW-0812">Transmembrane</keyword>
<keyword evidence="1" id="KW-1133">Transmembrane helix</keyword>
<comment type="caution">
    <text evidence="2">The sequence shown here is derived from an EMBL/GenBank/DDBJ whole genome shotgun (WGS) entry which is preliminary data.</text>
</comment>
<accession>A0ABU0D890</accession>
<gene>
    <name evidence="2" type="ORF">J2S14_003419</name>
</gene>
<sequence>MSNKMKLEMNKIEIPTDLHERSKRGVFLAKSEMPRNKRRMYLKSIAIAASIAVGIAGYTLFNQNSSNRNEIVVTNDGSLEIPAIQLPKKNTESMSMIGLVVYNGKVYTQTATEIDSEHAKALVDEKLGTSKPTIDEWSKQDEYSVEFASTIGNSTIYSVKGYNKDFRIMAYDEVNGEVFTELYECLNGITIHNGNDIFGQLKIADRVVKADYRTYSDWNYSRERYKPIEDMETLSAFVNELNNTTPESREKVEELLGDFRNDKQYRQLILHLEDGTKVSLVLIKGGYISYGITDYYFKMDNTAFSQIWDQIT</sequence>
<evidence type="ECO:0000313" key="3">
    <source>
        <dbReference type="Proteomes" id="UP001232343"/>
    </source>
</evidence>
<protein>
    <submittedName>
        <fullName evidence="2">Uncharacterized protein</fullName>
    </submittedName>
</protein>
<dbReference type="RefSeq" id="WP_244682888.1">
    <property type="nucleotide sequence ID" value="NZ_JALIRM010000013.1"/>
</dbReference>
<keyword evidence="3" id="KW-1185">Reference proteome</keyword>
<evidence type="ECO:0000313" key="2">
    <source>
        <dbReference type="EMBL" id="MDQ0344575.1"/>
    </source>
</evidence>
<reference evidence="2 3" key="1">
    <citation type="submission" date="2023-07" db="EMBL/GenBank/DDBJ databases">
        <title>Genomic Encyclopedia of Type Strains, Phase IV (KMG-IV): sequencing the most valuable type-strain genomes for metagenomic binning, comparative biology and taxonomic classification.</title>
        <authorList>
            <person name="Goeker M."/>
        </authorList>
    </citation>
    <scope>NUCLEOTIDE SEQUENCE [LARGE SCALE GENOMIC DNA]</scope>
    <source>
        <strain evidence="2 3">DSM 27848</strain>
    </source>
</reference>
<evidence type="ECO:0000256" key="1">
    <source>
        <dbReference type="SAM" id="Phobius"/>
    </source>
</evidence>
<name>A0ABU0D890_9BACI</name>
<keyword evidence="1" id="KW-0472">Membrane</keyword>